<accession>A0A4S8M4I6</accession>
<dbReference type="AlphaFoldDB" id="A0A4S8M4I6"/>
<gene>
    <name evidence="1" type="ORF">K435DRAFT_80000</name>
</gene>
<evidence type="ECO:0000313" key="1">
    <source>
        <dbReference type="EMBL" id="THU96930.1"/>
    </source>
</evidence>
<keyword evidence="2" id="KW-1185">Reference proteome</keyword>
<sequence length="151" mass="16836">MVVDVWGECLMGTDSIGRNPKFCHGRIQMVSSLLKKLGARLGRKERSLLCIPLYNGKSPMGMYLSRRKWIHVPQKIGLPIPQEVILNGNTLSTSFSGDVFGKMVTMDNREVRARNEREPQQTHTTSPVIANIRGGVCGTDGVDINCPDPRW</sequence>
<evidence type="ECO:0000313" key="2">
    <source>
        <dbReference type="Proteomes" id="UP000297245"/>
    </source>
</evidence>
<organism evidence="1 2">
    <name type="scientific">Dendrothele bispora (strain CBS 962.96)</name>
    <dbReference type="NCBI Taxonomy" id="1314807"/>
    <lineage>
        <taxon>Eukaryota</taxon>
        <taxon>Fungi</taxon>
        <taxon>Dikarya</taxon>
        <taxon>Basidiomycota</taxon>
        <taxon>Agaricomycotina</taxon>
        <taxon>Agaricomycetes</taxon>
        <taxon>Agaricomycetidae</taxon>
        <taxon>Agaricales</taxon>
        <taxon>Agaricales incertae sedis</taxon>
        <taxon>Dendrothele</taxon>
    </lineage>
</organism>
<proteinExistence type="predicted"/>
<reference evidence="1 2" key="1">
    <citation type="journal article" date="2019" name="Nat. Ecol. Evol.">
        <title>Megaphylogeny resolves global patterns of mushroom evolution.</title>
        <authorList>
            <person name="Varga T."/>
            <person name="Krizsan K."/>
            <person name="Foldi C."/>
            <person name="Dima B."/>
            <person name="Sanchez-Garcia M."/>
            <person name="Sanchez-Ramirez S."/>
            <person name="Szollosi G.J."/>
            <person name="Szarkandi J.G."/>
            <person name="Papp V."/>
            <person name="Albert L."/>
            <person name="Andreopoulos W."/>
            <person name="Angelini C."/>
            <person name="Antonin V."/>
            <person name="Barry K.W."/>
            <person name="Bougher N.L."/>
            <person name="Buchanan P."/>
            <person name="Buyck B."/>
            <person name="Bense V."/>
            <person name="Catcheside P."/>
            <person name="Chovatia M."/>
            <person name="Cooper J."/>
            <person name="Damon W."/>
            <person name="Desjardin D."/>
            <person name="Finy P."/>
            <person name="Geml J."/>
            <person name="Haridas S."/>
            <person name="Hughes K."/>
            <person name="Justo A."/>
            <person name="Karasinski D."/>
            <person name="Kautmanova I."/>
            <person name="Kiss B."/>
            <person name="Kocsube S."/>
            <person name="Kotiranta H."/>
            <person name="LaButti K.M."/>
            <person name="Lechner B.E."/>
            <person name="Liimatainen K."/>
            <person name="Lipzen A."/>
            <person name="Lukacs Z."/>
            <person name="Mihaltcheva S."/>
            <person name="Morgado L.N."/>
            <person name="Niskanen T."/>
            <person name="Noordeloos M.E."/>
            <person name="Ohm R.A."/>
            <person name="Ortiz-Santana B."/>
            <person name="Ovrebo C."/>
            <person name="Racz N."/>
            <person name="Riley R."/>
            <person name="Savchenko A."/>
            <person name="Shiryaev A."/>
            <person name="Soop K."/>
            <person name="Spirin V."/>
            <person name="Szebenyi C."/>
            <person name="Tomsovsky M."/>
            <person name="Tulloss R.E."/>
            <person name="Uehling J."/>
            <person name="Grigoriev I.V."/>
            <person name="Vagvolgyi C."/>
            <person name="Papp T."/>
            <person name="Martin F.M."/>
            <person name="Miettinen O."/>
            <person name="Hibbett D.S."/>
            <person name="Nagy L.G."/>
        </authorList>
    </citation>
    <scope>NUCLEOTIDE SEQUENCE [LARGE SCALE GENOMIC DNA]</scope>
    <source>
        <strain evidence="1 2">CBS 962.96</strain>
    </source>
</reference>
<dbReference type="EMBL" id="ML179166">
    <property type="protein sequence ID" value="THU96930.1"/>
    <property type="molecule type" value="Genomic_DNA"/>
</dbReference>
<name>A0A4S8M4I6_DENBC</name>
<protein>
    <submittedName>
        <fullName evidence="1">Uncharacterized protein</fullName>
    </submittedName>
</protein>
<dbReference type="Proteomes" id="UP000297245">
    <property type="component" value="Unassembled WGS sequence"/>
</dbReference>